<evidence type="ECO:0008006" key="2">
    <source>
        <dbReference type="Google" id="ProtNLM"/>
    </source>
</evidence>
<protein>
    <recommendedName>
        <fullName evidence="2">Reverse transcriptase domain-containing protein</fullName>
    </recommendedName>
</protein>
<dbReference type="PANTHER" id="PTHR15503">
    <property type="entry name" value="LDOC1 RELATED"/>
    <property type="match status" value="1"/>
</dbReference>
<reference evidence="1" key="1">
    <citation type="submission" date="2016-05" db="EMBL/GenBank/DDBJ databases">
        <authorList>
            <person name="Lavstsen T."/>
            <person name="Jespersen J.S."/>
        </authorList>
    </citation>
    <scope>NUCLEOTIDE SEQUENCE</scope>
    <source>
        <tissue evidence="1">Brain</tissue>
    </source>
</reference>
<proteinExistence type="predicted"/>
<gene>
    <name evidence="1" type="primary">CU459095.1</name>
</gene>
<dbReference type="Gene3D" id="3.30.70.270">
    <property type="match status" value="1"/>
</dbReference>
<dbReference type="SUPFAM" id="SSF56672">
    <property type="entry name" value="DNA/RNA polymerases"/>
    <property type="match status" value="1"/>
</dbReference>
<dbReference type="CDD" id="cd01647">
    <property type="entry name" value="RT_LTR"/>
    <property type="match status" value="1"/>
</dbReference>
<dbReference type="InterPro" id="IPR043502">
    <property type="entry name" value="DNA/RNA_pol_sf"/>
</dbReference>
<name>A0A1A8BYA5_NOTKA</name>
<evidence type="ECO:0000313" key="1">
    <source>
        <dbReference type="EMBL" id="SBP72224.1"/>
    </source>
</evidence>
<reference evidence="1" key="2">
    <citation type="submission" date="2016-06" db="EMBL/GenBank/DDBJ databases">
        <title>The genome of a short-lived fish provides insights into sex chromosome evolution and the genetic control of aging.</title>
        <authorList>
            <person name="Reichwald K."/>
            <person name="Felder M."/>
            <person name="Petzold A."/>
            <person name="Koch P."/>
            <person name="Groth M."/>
            <person name="Platzer M."/>
        </authorList>
    </citation>
    <scope>NUCLEOTIDE SEQUENCE</scope>
    <source>
        <tissue evidence="1">Brain</tissue>
    </source>
</reference>
<dbReference type="EMBL" id="HADZ01008283">
    <property type="protein sequence ID" value="SBP72224.1"/>
    <property type="molecule type" value="Transcribed_RNA"/>
</dbReference>
<sequence length="159" mass="17797">MSKDSGLAPTEPSELSQVPPVYHDLQQVFSRDRAATLPPHRPFDCGIDLLPGAPLSSSRLYSLSKPERDLMQTYITEALANWTIRPSTSPLGAGFFFVAKKDGSFRPCIDYRGLNQITVEDKYPLPLLSSTFEPVQDTTIFTRLDLRNAYHLVRIRQGG</sequence>
<dbReference type="AlphaFoldDB" id="A0A1A8BYA5"/>
<accession>A0A1A8BYA5</accession>
<dbReference type="Gene3D" id="3.10.10.10">
    <property type="entry name" value="HIV Type 1 Reverse Transcriptase, subunit A, domain 1"/>
    <property type="match status" value="1"/>
</dbReference>
<dbReference type="InterPro" id="IPR043128">
    <property type="entry name" value="Rev_trsase/Diguanyl_cyclase"/>
</dbReference>
<organism evidence="1">
    <name type="scientific">Nothobranchius kadleci</name>
    <name type="common">African annual killifish</name>
    <dbReference type="NCBI Taxonomy" id="1051664"/>
    <lineage>
        <taxon>Eukaryota</taxon>
        <taxon>Metazoa</taxon>
        <taxon>Chordata</taxon>
        <taxon>Craniata</taxon>
        <taxon>Vertebrata</taxon>
        <taxon>Euteleostomi</taxon>
        <taxon>Actinopterygii</taxon>
        <taxon>Neopterygii</taxon>
        <taxon>Teleostei</taxon>
        <taxon>Neoteleostei</taxon>
        <taxon>Acanthomorphata</taxon>
        <taxon>Ovalentaria</taxon>
        <taxon>Atherinomorphae</taxon>
        <taxon>Cyprinodontiformes</taxon>
        <taxon>Nothobranchiidae</taxon>
        <taxon>Nothobranchius</taxon>
    </lineage>
</organism>
<dbReference type="InterPro" id="IPR032567">
    <property type="entry name" value="RTL1-rel"/>
</dbReference>
<dbReference type="PANTHER" id="PTHR15503:SF36">
    <property type="entry name" value="RETROTRANSPOSON GAG-LIKE PROTEIN 5"/>
    <property type="match status" value="1"/>
</dbReference>